<dbReference type="PANTHER" id="PTHR32219">
    <property type="entry name" value="RNA-BINDING PROTEIN YLMH-RELATED"/>
    <property type="match status" value="1"/>
</dbReference>
<keyword evidence="5" id="KW-0256">Endoplasmic reticulum</keyword>
<evidence type="ECO:0000256" key="7">
    <source>
        <dbReference type="ARBA" id="ARBA00023054"/>
    </source>
</evidence>
<keyword evidence="3" id="KW-1003">Cell membrane</keyword>
<dbReference type="EMBL" id="JBBPBM010000008">
    <property type="protein sequence ID" value="KAK8571468.1"/>
    <property type="molecule type" value="Genomic_DNA"/>
</dbReference>
<evidence type="ECO:0000256" key="8">
    <source>
        <dbReference type="ARBA" id="ARBA00023136"/>
    </source>
</evidence>
<evidence type="ECO:0000256" key="6">
    <source>
        <dbReference type="ARBA" id="ARBA00022989"/>
    </source>
</evidence>
<keyword evidence="6" id="KW-1133">Transmembrane helix</keyword>
<evidence type="ECO:0000256" key="1">
    <source>
        <dbReference type="ARBA" id="ARBA00004162"/>
    </source>
</evidence>
<evidence type="ECO:0000256" key="9">
    <source>
        <dbReference type="ARBA" id="ARBA00038080"/>
    </source>
</evidence>
<gene>
    <name evidence="10" type="ORF">V6N12_027556</name>
</gene>
<name>A0ABR2F385_9ROSI</name>
<evidence type="ECO:0000313" key="11">
    <source>
        <dbReference type="Proteomes" id="UP001472677"/>
    </source>
</evidence>
<organism evidence="10 11">
    <name type="scientific">Hibiscus sabdariffa</name>
    <name type="common">roselle</name>
    <dbReference type="NCBI Taxonomy" id="183260"/>
    <lineage>
        <taxon>Eukaryota</taxon>
        <taxon>Viridiplantae</taxon>
        <taxon>Streptophyta</taxon>
        <taxon>Embryophyta</taxon>
        <taxon>Tracheophyta</taxon>
        <taxon>Spermatophyta</taxon>
        <taxon>Magnoliopsida</taxon>
        <taxon>eudicotyledons</taxon>
        <taxon>Gunneridae</taxon>
        <taxon>Pentapetalae</taxon>
        <taxon>rosids</taxon>
        <taxon>malvids</taxon>
        <taxon>Malvales</taxon>
        <taxon>Malvaceae</taxon>
        <taxon>Malvoideae</taxon>
        <taxon>Hibiscus</taxon>
    </lineage>
</organism>
<evidence type="ECO:0000256" key="4">
    <source>
        <dbReference type="ARBA" id="ARBA00022692"/>
    </source>
</evidence>
<accession>A0ABR2F385</accession>
<protein>
    <submittedName>
        <fullName evidence="10">Uncharacterized protein</fullName>
    </submittedName>
</protein>
<sequence length="133" mass="15893">MEDEAFVYHARRPEMSKRKEAAQHCISKLRQTSVEMNGKYDEYVSLMSNARELSRNKDIGALSKLSHHQVEEFMSEWNQSYVKTFRVNYKFSILDSLRNRRLCHGGRIEFWDEDRQTLEYIEHGSANHCLNFR</sequence>
<keyword evidence="4" id="KW-0812">Transmembrane</keyword>
<keyword evidence="8" id="KW-0472">Membrane</keyword>
<evidence type="ECO:0000256" key="2">
    <source>
        <dbReference type="ARBA" id="ARBA00004389"/>
    </source>
</evidence>
<reference evidence="10 11" key="1">
    <citation type="journal article" date="2024" name="G3 (Bethesda)">
        <title>Genome assembly of Hibiscus sabdariffa L. provides insights into metabolisms of medicinal natural products.</title>
        <authorList>
            <person name="Kim T."/>
        </authorList>
    </citation>
    <scope>NUCLEOTIDE SEQUENCE [LARGE SCALE GENOMIC DNA]</scope>
    <source>
        <strain evidence="10">TK-2024</strain>
        <tissue evidence="10">Old leaves</tissue>
    </source>
</reference>
<keyword evidence="11" id="KW-1185">Reference proteome</keyword>
<comment type="similarity">
    <text evidence="9">Belongs to the plant Proton pump-interactor protein family.</text>
</comment>
<keyword evidence="7" id="KW-0175">Coiled coil</keyword>
<dbReference type="Proteomes" id="UP001472677">
    <property type="component" value="Unassembled WGS sequence"/>
</dbReference>
<comment type="subcellular location">
    <subcellularLocation>
        <location evidence="1">Cell membrane</location>
        <topology evidence="1">Single-pass membrane protein</topology>
    </subcellularLocation>
    <subcellularLocation>
        <location evidence="2">Endoplasmic reticulum membrane</location>
        <topology evidence="2">Single-pass membrane protein</topology>
    </subcellularLocation>
</comment>
<comment type="caution">
    <text evidence="10">The sequence shown here is derived from an EMBL/GenBank/DDBJ whole genome shotgun (WGS) entry which is preliminary data.</text>
</comment>
<dbReference type="InterPro" id="IPR055282">
    <property type="entry name" value="PPI1-4"/>
</dbReference>
<proteinExistence type="inferred from homology"/>
<evidence type="ECO:0000256" key="3">
    <source>
        <dbReference type="ARBA" id="ARBA00022475"/>
    </source>
</evidence>
<evidence type="ECO:0000256" key="5">
    <source>
        <dbReference type="ARBA" id="ARBA00022824"/>
    </source>
</evidence>
<dbReference type="PANTHER" id="PTHR32219:SF21">
    <property type="entry name" value="PROTON PUMP-INTERACTOR 1-LIKE"/>
    <property type="match status" value="1"/>
</dbReference>
<evidence type="ECO:0000313" key="10">
    <source>
        <dbReference type="EMBL" id="KAK8571468.1"/>
    </source>
</evidence>